<dbReference type="InterPro" id="IPR002701">
    <property type="entry name" value="CM_II_prokaryot"/>
</dbReference>
<dbReference type="EMBL" id="QWET01000007">
    <property type="protein sequence ID" value="RIH65180.1"/>
    <property type="molecule type" value="Genomic_DNA"/>
</dbReference>
<protein>
    <recommendedName>
        <fullName evidence="1">chorismate mutase</fullName>
        <ecNumber evidence="1">5.4.99.5</ecNumber>
    </recommendedName>
</protein>
<dbReference type="InterPro" id="IPR036979">
    <property type="entry name" value="CM_dom_sf"/>
</dbReference>
<dbReference type="SMART" id="SM00830">
    <property type="entry name" value="CM_2"/>
    <property type="match status" value="1"/>
</dbReference>
<dbReference type="SUPFAM" id="SSF48600">
    <property type="entry name" value="Chorismate mutase II"/>
    <property type="match status" value="1"/>
</dbReference>
<dbReference type="PROSITE" id="PS51168">
    <property type="entry name" value="CHORISMATE_MUT_2"/>
    <property type="match status" value="1"/>
</dbReference>
<sequence length="110" mass="13159">MFEDMDLKKPQDCSSAGDIRDEIDKIDKQIIVLFSERHKYIEEIVRFKQDEESIEARDRKEQVIEQRKEWAENHGLDAEVFKEIYTLLIESNIKHELKILKSKTTNNQHV</sequence>
<feature type="domain" description="Chorismate mutase" evidence="3">
    <location>
        <begin position="10"/>
        <end position="100"/>
    </location>
</feature>
<comment type="caution">
    <text evidence="4">The sequence shown here is derived from an EMBL/GenBank/DDBJ whole genome shotgun (WGS) entry which is preliminary data.</text>
</comment>
<dbReference type="Pfam" id="PF01817">
    <property type="entry name" value="CM_2"/>
    <property type="match status" value="1"/>
</dbReference>
<evidence type="ECO:0000256" key="1">
    <source>
        <dbReference type="ARBA" id="ARBA00012404"/>
    </source>
</evidence>
<evidence type="ECO:0000256" key="2">
    <source>
        <dbReference type="ARBA" id="ARBA00023235"/>
    </source>
</evidence>
<dbReference type="GO" id="GO:0009697">
    <property type="term" value="P:salicylic acid biosynthetic process"/>
    <property type="evidence" value="ECO:0007669"/>
    <property type="project" value="TreeGrafter"/>
</dbReference>
<keyword evidence="4" id="KW-0456">Lyase</keyword>
<dbReference type="PANTHER" id="PTHR38041">
    <property type="entry name" value="CHORISMATE MUTASE"/>
    <property type="match status" value="1"/>
</dbReference>
<reference evidence="4 5" key="1">
    <citation type="journal article" date="2015" name="Int. J. Syst. Evol. Microbiol.">
        <title>Mariniphaga sediminis sp. nov., isolated from coastal sediment.</title>
        <authorList>
            <person name="Wang F.Q."/>
            <person name="Shen Q.Y."/>
            <person name="Chen G.J."/>
            <person name="Du Z.J."/>
        </authorList>
    </citation>
    <scope>NUCLEOTIDE SEQUENCE [LARGE SCALE GENOMIC DNA]</scope>
    <source>
        <strain evidence="4 5">SY21</strain>
    </source>
</reference>
<dbReference type="GO" id="GO:0016829">
    <property type="term" value="F:lyase activity"/>
    <property type="evidence" value="ECO:0007669"/>
    <property type="project" value="UniProtKB-KW"/>
</dbReference>
<proteinExistence type="predicted"/>
<evidence type="ECO:0000259" key="3">
    <source>
        <dbReference type="PROSITE" id="PS51168"/>
    </source>
</evidence>
<dbReference type="InterPro" id="IPR036263">
    <property type="entry name" value="Chorismate_II_sf"/>
</dbReference>
<name>A0A399D433_9BACT</name>
<keyword evidence="2" id="KW-0413">Isomerase</keyword>
<dbReference type="AlphaFoldDB" id="A0A399D433"/>
<dbReference type="PANTHER" id="PTHR38041:SF1">
    <property type="entry name" value="CHORISMATE MUTASE"/>
    <property type="match status" value="1"/>
</dbReference>
<dbReference type="Proteomes" id="UP000266441">
    <property type="component" value="Unassembled WGS sequence"/>
</dbReference>
<dbReference type="InterPro" id="IPR051331">
    <property type="entry name" value="Chorismate_mutase-related"/>
</dbReference>
<gene>
    <name evidence="4" type="ORF">D1164_11380</name>
</gene>
<dbReference type="GO" id="GO:0004106">
    <property type="term" value="F:chorismate mutase activity"/>
    <property type="evidence" value="ECO:0007669"/>
    <property type="project" value="UniProtKB-EC"/>
</dbReference>
<keyword evidence="4" id="KW-0670">Pyruvate</keyword>
<dbReference type="Gene3D" id="1.20.59.10">
    <property type="entry name" value="Chorismate mutase"/>
    <property type="match status" value="1"/>
</dbReference>
<dbReference type="OrthoDB" id="514491at2"/>
<accession>A0A399D433</accession>
<dbReference type="GO" id="GO:0046417">
    <property type="term" value="P:chorismate metabolic process"/>
    <property type="evidence" value="ECO:0007669"/>
    <property type="project" value="InterPro"/>
</dbReference>
<evidence type="ECO:0000313" key="5">
    <source>
        <dbReference type="Proteomes" id="UP000266441"/>
    </source>
</evidence>
<organism evidence="4 5">
    <name type="scientific">Mariniphaga sediminis</name>
    <dbReference type="NCBI Taxonomy" id="1628158"/>
    <lineage>
        <taxon>Bacteria</taxon>
        <taxon>Pseudomonadati</taxon>
        <taxon>Bacteroidota</taxon>
        <taxon>Bacteroidia</taxon>
        <taxon>Marinilabiliales</taxon>
        <taxon>Prolixibacteraceae</taxon>
        <taxon>Mariniphaga</taxon>
    </lineage>
</organism>
<keyword evidence="5" id="KW-1185">Reference proteome</keyword>
<evidence type="ECO:0000313" key="4">
    <source>
        <dbReference type="EMBL" id="RIH65180.1"/>
    </source>
</evidence>
<dbReference type="EC" id="5.4.99.5" evidence="1"/>